<dbReference type="KEGG" id="ppsc:EHS13_19835"/>
<dbReference type="NCBIfam" id="NF004079">
    <property type="entry name" value="PRK05584.1"/>
    <property type="match status" value="1"/>
</dbReference>
<evidence type="ECO:0000256" key="4">
    <source>
        <dbReference type="ARBA" id="ARBA00022801"/>
    </source>
</evidence>
<evidence type="ECO:0000256" key="3">
    <source>
        <dbReference type="ARBA" id="ARBA00022605"/>
    </source>
</evidence>
<evidence type="ECO:0000259" key="6">
    <source>
        <dbReference type="Pfam" id="PF01048"/>
    </source>
</evidence>
<dbReference type="SUPFAM" id="SSF53167">
    <property type="entry name" value="Purine and uridine phosphorylases"/>
    <property type="match status" value="1"/>
</dbReference>
<name>A0A6B8RNM6_9BACL</name>
<dbReference type="InterPro" id="IPR035994">
    <property type="entry name" value="Nucleoside_phosphorylase_sf"/>
</dbReference>
<reference evidence="8" key="1">
    <citation type="submission" date="2018-11" db="EMBL/GenBank/DDBJ databases">
        <title>Complete genome sequence of Paenibacillus sp. ML311-T8.</title>
        <authorList>
            <person name="Nam Y.-D."/>
            <person name="Kang J."/>
            <person name="Chung W.-H."/>
            <person name="Park Y.S."/>
        </authorList>
    </citation>
    <scope>NUCLEOTIDE SEQUENCE [LARGE SCALE GENOMIC DNA]</scope>
    <source>
        <strain evidence="8">ML311-T8</strain>
    </source>
</reference>
<dbReference type="NCBIfam" id="TIGR01704">
    <property type="entry name" value="MTA_SAH-Nsdase"/>
    <property type="match status" value="1"/>
</dbReference>
<dbReference type="EC" id="3.2.2.9" evidence="2"/>
<evidence type="ECO:0000256" key="1">
    <source>
        <dbReference type="ARBA" id="ARBA00004945"/>
    </source>
</evidence>
<dbReference type="PANTHER" id="PTHR46832">
    <property type="entry name" value="5'-METHYLTHIOADENOSINE/S-ADENOSYLHOMOCYSTEINE NUCLEOSIDASE"/>
    <property type="match status" value="1"/>
</dbReference>
<dbReference type="InterPro" id="IPR000845">
    <property type="entry name" value="Nucleoside_phosphorylase_d"/>
</dbReference>
<evidence type="ECO:0000313" key="7">
    <source>
        <dbReference type="EMBL" id="QGQ96976.1"/>
    </source>
</evidence>
<dbReference type="GO" id="GO:0008930">
    <property type="term" value="F:methylthioadenosine nucleosidase activity"/>
    <property type="evidence" value="ECO:0007669"/>
    <property type="project" value="InterPro"/>
</dbReference>
<feature type="domain" description="Nucleoside phosphorylase" evidence="6">
    <location>
        <begin position="6"/>
        <end position="231"/>
    </location>
</feature>
<dbReference type="AlphaFoldDB" id="A0A6B8RNM6"/>
<dbReference type="GO" id="GO:0019284">
    <property type="term" value="P:L-methionine salvage from S-adenosylmethionine"/>
    <property type="evidence" value="ECO:0007669"/>
    <property type="project" value="TreeGrafter"/>
</dbReference>
<evidence type="ECO:0000256" key="5">
    <source>
        <dbReference type="ARBA" id="ARBA00023167"/>
    </source>
</evidence>
<dbReference type="UniPathway" id="UPA00904">
    <property type="reaction ID" value="UER00871"/>
</dbReference>
<dbReference type="EMBL" id="CP034235">
    <property type="protein sequence ID" value="QGQ96976.1"/>
    <property type="molecule type" value="Genomic_DNA"/>
</dbReference>
<dbReference type="InterPro" id="IPR010049">
    <property type="entry name" value="MTA_SAH_Nsdase"/>
</dbReference>
<evidence type="ECO:0000256" key="2">
    <source>
        <dbReference type="ARBA" id="ARBA00011974"/>
    </source>
</evidence>
<dbReference type="CDD" id="cd09008">
    <property type="entry name" value="MTAN"/>
    <property type="match status" value="1"/>
</dbReference>
<dbReference type="GO" id="GO:0005829">
    <property type="term" value="C:cytosol"/>
    <property type="evidence" value="ECO:0007669"/>
    <property type="project" value="TreeGrafter"/>
</dbReference>
<keyword evidence="4 7" id="KW-0378">Hydrolase</keyword>
<keyword evidence="8" id="KW-1185">Reference proteome</keyword>
<evidence type="ECO:0000313" key="8">
    <source>
        <dbReference type="Proteomes" id="UP000426246"/>
    </source>
</evidence>
<dbReference type="Proteomes" id="UP000426246">
    <property type="component" value="Chromosome"/>
</dbReference>
<dbReference type="Gene3D" id="3.40.50.1580">
    <property type="entry name" value="Nucleoside phosphorylase domain"/>
    <property type="match status" value="1"/>
</dbReference>
<gene>
    <name evidence="7" type="ORF">EHS13_19835</name>
</gene>
<sequence length="235" mass="25358">MMNFRKIGIIGAMIEEVELIQQKMTVSRTVQLAGIPFIEGTFGTKSIVVCKSGVGKVNAAMCTQALIDFFEVDAVVFTGVAGALDPSLNIGDIVISTDCMQHDMDVTALGFARGIIPFQETSIFVADAELSKVAFEASLKLFPEQAKLGRILSGDQFIADRDKVHALYSELNGSCTEMEGAATAQVCATNKIAFVIIRSMSDKANGSAPDNFTEFMKHAALHSYQIVEEMLTQLS</sequence>
<dbReference type="GO" id="GO:0009164">
    <property type="term" value="P:nucleoside catabolic process"/>
    <property type="evidence" value="ECO:0007669"/>
    <property type="project" value="InterPro"/>
</dbReference>
<keyword evidence="7" id="KW-0326">Glycosidase</keyword>
<dbReference type="PANTHER" id="PTHR46832:SF1">
    <property type="entry name" value="5'-METHYLTHIOADENOSINE_S-ADENOSYLHOMOCYSTEINE NUCLEOSIDASE"/>
    <property type="match status" value="1"/>
</dbReference>
<dbReference type="OrthoDB" id="9792278at2"/>
<organism evidence="7 8">
    <name type="scientific">Paenibacillus psychroresistens</name>
    <dbReference type="NCBI Taxonomy" id="1778678"/>
    <lineage>
        <taxon>Bacteria</taxon>
        <taxon>Bacillati</taxon>
        <taxon>Bacillota</taxon>
        <taxon>Bacilli</taxon>
        <taxon>Bacillales</taxon>
        <taxon>Paenibacillaceae</taxon>
        <taxon>Paenibacillus</taxon>
    </lineage>
</organism>
<proteinExistence type="predicted"/>
<protein>
    <recommendedName>
        <fullName evidence="2">adenosylhomocysteine nucleosidase</fullName>
        <ecNumber evidence="2">3.2.2.9</ecNumber>
    </recommendedName>
</protein>
<dbReference type="GO" id="GO:0008782">
    <property type="term" value="F:adenosylhomocysteine nucleosidase activity"/>
    <property type="evidence" value="ECO:0007669"/>
    <property type="project" value="UniProtKB-EC"/>
</dbReference>
<dbReference type="GO" id="GO:0019509">
    <property type="term" value="P:L-methionine salvage from methylthioadenosine"/>
    <property type="evidence" value="ECO:0007669"/>
    <property type="project" value="UniProtKB-UniPathway"/>
</dbReference>
<keyword evidence="3" id="KW-0028">Amino-acid biosynthesis</keyword>
<accession>A0A6B8RNM6</accession>
<keyword evidence="5" id="KW-0486">Methionine biosynthesis</keyword>
<comment type="pathway">
    <text evidence="1">Amino-acid biosynthesis; L-methionine biosynthesis via salvage pathway; S-methyl-5-thio-alpha-D-ribose 1-phosphate from S-methyl-5'-thioadenosine (hydrolase route): step 1/2.</text>
</comment>
<dbReference type="Pfam" id="PF01048">
    <property type="entry name" value="PNP_UDP_1"/>
    <property type="match status" value="1"/>
</dbReference>